<evidence type="ECO:0000256" key="1">
    <source>
        <dbReference type="ARBA" id="ARBA00006479"/>
    </source>
</evidence>
<dbReference type="InterPro" id="IPR043129">
    <property type="entry name" value="ATPase_NBD"/>
</dbReference>
<dbReference type="GO" id="GO:0005524">
    <property type="term" value="F:ATP binding"/>
    <property type="evidence" value="ECO:0007669"/>
    <property type="project" value="UniProtKB-KW"/>
</dbReference>
<keyword evidence="6" id="KW-0418">Kinase</keyword>
<evidence type="ECO:0000256" key="2">
    <source>
        <dbReference type="ARBA" id="ARBA00012323"/>
    </source>
</evidence>
<dbReference type="GO" id="GO:0004340">
    <property type="term" value="F:glucokinase activity"/>
    <property type="evidence" value="ECO:0007669"/>
    <property type="project" value="UniProtKB-EC"/>
</dbReference>
<dbReference type="NCBIfam" id="TIGR00744">
    <property type="entry name" value="ROK_glcA_fam"/>
    <property type="match status" value="1"/>
</dbReference>
<dbReference type="AlphaFoldDB" id="A0A9D1TFH3"/>
<evidence type="ECO:0000313" key="9">
    <source>
        <dbReference type="EMBL" id="HIV39178.1"/>
    </source>
</evidence>
<evidence type="ECO:0000256" key="8">
    <source>
        <dbReference type="ARBA" id="ARBA00032386"/>
    </source>
</evidence>
<dbReference type="PROSITE" id="PS01125">
    <property type="entry name" value="ROK"/>
    <property type="match status" value="1"/>
</dbReference>
<comment type="caution">
    <text evidence="9">The sequence shown here is derived from an EMBL/GenBank/DDBJ whole genome shotgun (WGS) entry which is preliminary data.</text>
</comment>
<evidence type="ECO:0000256" key="5">
    <source>
        <dbReference type="ARBA" id="ARBA00022741"/>
    </source>
</evidence>
<evidence type="ECO:0000256" key="4">
    <source>
        <dbReference type="ARBA" id="ARBA00022679"/>
    </source>
</evidence>
<keyword evidence="5" id="KW-0547">Nucleotide-binding</keyword>
<reference evidence="9" key="1">
    <citation type="journal article" date="2021" name="PeerJ">
        <title>Extensive microbial diversity within the chicken gut microbiome revealed by metagenomics and culture.</title>
        <authorList>
            <person name="Gilroy R."/>
            <person name="Ravi A."/>
            <person name="Getino M."/>
            <person name="Pursley I."/>
            <person name="Horton D.L."/>
            <person name="Alikhan N.F."/>
            <person name="Baker D."/>
            <person name="Gharbi K."/>
            <person name="Hall N."/>
            <person name="Watson M."/>
            <person name="Adriaenssens E.M."/>
            <person name="Foster-Nyarko E."/>
            <person name="Jarju S."/>
            <person name="Secka A."/>
            <person name="Antonio M."/>
            <person name="Oren A."/>
            <person name="Chaudhuri R.R."/>
            <person name="La Ragione R."/>
            <person name="Hildebrand F."/>
            <person name="Pallen M.J."/>
        </authorList>
    </citation>
    <scope>NUCLEOTIDE SEQUENCE</scope>
    <source>
        <strain evidence="9">CHK195-9823</strain>
    </source>
</reference>
<dbReference type="EMBL" id="DXIQ01000058">
    <property type="protein sequence ID" value="HIV39178.1"/>
    <property type="molecule type" value="Genomic_DNA"/>
</dbReference>
<comment type="similarity">
    <text evidence="1">Belongs to the ROK (NagC/XylR) family.</text>
</comment>
<dbReference type="InterPro" id="IPR004654">
    <property type="entry name" value="ROK_glcA"/>
</dbReference>
<name>A0A9D1TFH3_9FIRM</name>
<dbReference type="SUPFAM" id="SSF53067">
    <property type="entry name" value="Actin-like ATPase domain"/>
    <property type="match status" value="1"/>
</dbReference>
<dbReference type="PANTHER" id="PTHR18964">
    <property type="entry name" value="ROK (REPRESSOR, ORF, KINASE) FAMILY"/>
    <property type="match status" value="1"/>
</dbReference>
<dbReference type="Pfam" id="PF00480">
    <property type="entry name" value="ROK"/>
    <property type="match status" value="1"/>
</dbReference>
<keyword evidence="4 9" id="KW-0808">Transferase</keyword>
<dbReference type="InterPro" id="IPR000600">
    <property type="entry name" value="ROK"/>
</dbReference>
<reference evidence="9" key="2">
    <citation type="submission" date="2021-04" db="EMBL/GenBank/DDBJ databases">
        <authorList>
            <person name="Gilroy R."/>
        </authorList>
    </citation>
    <scope>NUCLEOTIDE SEQUENCE</scope>
    <source>
        <strain evidence="9">CHK195-9823</strain>
    </source>
</reference>
<keyword evidence="7" id="KW-0067">ATP-binding</keyword>
<proteinExistence type="inferred from homology"/>
<evidence type="ECO:0000256" key="7">
    <source>
        <dbReference type="ARBA" id="ARBA00022840"/>
    </source>
</evidence>
<evidence type="ECO:0000256" key="6">
    <source>
        <dbReference type="ARBA" id="ARBA00022777"/>
    </source>
</evidence>
<dbReference type="Gene3D" id="3.30.420.40">
    <property type="match status" value="2"/>
</dbReference>
<evidence type="ECO:0000313" key="10">
    <source>
        <dbReference type="Proteomes" id="UP000886814"/>
    </source>
</evidence>
<protein>
    <recommendedName>
        <fullName evidence="3">Glucokinase</fullName>
        <ecNumber evidence="2">2.7.1.2</ecNumber>
    </recommendedName>
    <alternativeName>
        <fullName evidence="8">Glucose kinase</fullName>
    </alternativeName>
</protein>
<dbReference type="GO" id="GO:0006096">
    <property type="term" value="P:glycolytic process"/>
    <property type="evidence" value="ECO:0007669"/>
    <property type="project" value="InterPro"/>
</dbReference>
<dbReference type="GO" id="GO:0005737">
    <property type="term" value="C:cytoplasm"/>
    <property type="evidence" value="ECO:0007669"/>
    <property type="project" value="InterPro"/>
</dbReference>
<gene>
    <name evidence="9" type="ORF">H9747_09335</name>
</gene>
<dbReference type="EC" id="2.7.1.2" evidence="2"/>
<accession>A0A9D1TFH3</accession>
<evidence type="ECO:0000256" key="3">
    <source>
        <dbReference type="ARBA" id="ARBA00014701"/>
    </source>
</evidence>
<organism evidence="9 10">
    <name type="scientific">Candidatus Blautia stercorigallinarum</name>
    <dbReference type="NCBI Taxonomy" id="2838501"/>
    <lineage>
        <taxon>Bacteria</taxon>
        <taxon>Bacillati</taxon>
        <taxon>Bacillota</taxon>
        <taxon>Clostridia</taxon>
        <taxon>Lachnospirales</taxon>
        <taxon>Lachnospiraceae</taxon>
        <taxon>Blautia</taxon>
    </lineage>
</organism>
<dbReference type="InterPro" id="IPR049874">
    <property type="entry name" value="ROK_cs"/>
</dbReference>
<dbReference type="PANTHER" id="PTHR18964:SF149">
    <property type="entry name" value="BIFUNCTIONAL UDP-N-ACETYLGLUCOSAMINE 2-EPIMERASE_N-ACETYLMANNOSAMINE KINASE"/>
    <property type="match status" value="1"/>
</dbReference>
<sequence length="314" mass="33033">MEKKYCFGIDVGGTTVKCALFEADGNIADKWEITTHVENQGERILPDIAETVLAKIEEKGLDKSQVAGIGIGLPGPIEENGEIVCAVNLHWGRKNIEKDLGDLTGLKVKAGNDANVAALGEMWKGGGQGARNLIMVTLGTGVGGGIIINEKIVTGAHGAGGEIGHAPVNPKEEVPCNCGNKGCLEQYASATGIARLARKAMEASQKPSVLREVPNVSAKTVFDAYKEGDEMAIEVVEEFSEYLGRALAAFTCVTDPDVIVLGGGVSRAGQPLIDCVEKYYRNYAFTACKETPIRLATLGNDAGVCGAAKLILSQ</sequence>
<dbReference type="Proteomes" id="UP000886814">
    <property type="component" value="Unassembled WGS sequence"/>
</dbReference>